<gene>
    <name evidence="2" type="ORF">NESG_00028</name>
</gene>
<protein>
    <submittedName>
        <fullName evidence="2">Uncharacterized protein</fullName>
    </submittedName>
</protein>
<dbReference type="HOGENOM" id="CLU_1315719_0_0_1"/>
<evidence type="ECO:0000256" key="1">
    <source>
        <dbReference type="SAM" id="MobiDB-lite"/>
    </source>
</evidence>
<reference evidence="2 3" key="1">
    <citation type="journal article" date="2014" name="Genome Announc.">
        <title>Genome Sequence of the Microsporidian Species Nematocida sp1 Strain ERTm6 (ATCC PRA-372).</title>
        <authorList>
            <person name="Bakowski M.A."/>
            <person name="Priest M."/>
            <person name="Young S."/>
            <person name="Cuomo C.A."/>
            <person name="Troemel E.R."/>
        </authorList>
    </citation>
    <scope>NUCLEOTIDE SEQUENCE [LARGE SCALE GENOMIC DNA]</scope>
    <source>
        <strain evidence="2 3">ERTm6</strain>
    </source>
</reference>
<feature type="region of interest" description="Disordered" evidence="1">
    <location>
        <begin position="1"/>
        <end position="30"/>
    </location>
</feature>
<comment type="caution">
    <text evidence="2">The sequence shown here is derived from an EMBL/GenBank/DDBJ whole genome shotgun (WGS) entry which is preliminary data.</text>
</comment>
<dbReference type="Proteomes" id="UP000054524">
    <property type="component" value="Unassembled WGS sequence"/>
</dbReference>
<dbReference type="GeneID" id="77675001"/>
<proteinExistence type="predicted"/>
<feature type="compositionally biased region" description="Low complexity" evidence="1">
    <location>
        <begin position="117"/>
        <end position="126"/>
    </location>
</feature>
<dbReference type="RefSeq" id="XP_052905514.1">
    <property type="nucleotide sequence ID" value="XM_053047689.1"/>
</dbReference>
<dbReference type="EMBL" id="AKIJ01000001">
    <property type="protein sequence ID" value="KFG26959.1"/>
    <property type="molecule type" value="Genomic_DNA"/>
</dbReference>
<dbReference type="AlphaFoldDB" id="A0A086J491"/>
<keyword evidence="3" id="KW-1185">Reference proteome</keyword>
<dbReference type="OrthoDB" id="2196174at2759"/>
<name>A0A086J491_NEMA1</name>
<feature type="region of interest" description="Disordered" evidence="1">
    <location>
        <begin position="114"/>
        <end position="153"/>
    </location>
</feature>
<sequence length="211" mass="24233">MPMAQDYEKKKEKKSIKESASAEEEKKKERLTPYSVKDFVLSKYGIPLLKTLEEPFKQRHRVLTERKDKRSLYKYMRALVNMYTSWAKSSPLCGNKRTRMYTLLKEIEVVAKTQKEPLPSTTSASPLPIPKERSPPTDKITPSYGQDSESMDTFFDNTTYNMQSFSLLDTTQTETDTRLDTTQTSSISDLLDISNDSSDSIMIGRRRSRGA</sequence>
<evidence type="ECO:0000313" key="2">
    <source>
        <dbReference type="EMBL" id="KFG26959.1"/>
    </source>
</evidence>
<accession>A0A086J491</accession>
<evidence type="ECO:0000313" key="3">
    <source>
        <dbReference type="Proteomes" id="UP000054524"/>
    </source>
</evidence>
<organism evidence="2 3">
    <name type="scientific">Nematocida ausubeli (strain ATCC PRA-371 / ERTm2)</name>
    <name type="common">Nematode killer fungus</name>
    <dbReference type="NCBI Taxonomy" id="1913371"/>
    <lineage>
        <taxon>Eukaryota</taxon>
        <taxon>Fungi</taxon>
        <taxon>Fungi incertae sedis</taxon>
        <taxon>Microsporidia</taxon>
        <taxon>Nematocida</taxon>
    </lineage>
</organism>
<feature type="compositionally biased region" description="Basic and acidic residues" evidence="1">
    <location>
        <begin position="1"/>
        <end position="10"/>
    </location>
</feature>